<evidence type="ECO:0000256" key="5">
    <source>
        <dbReference type="ARBA" id="ARBA00048539"/>
    </source>
</evidence>
<gene>
    <name evidence="6" type="primary">tilS</name>
    <name evidence="8" type="ORF">SAMN07250955_103185</name>
</gene>
<dbReference type="SUPFAM" id="SSF52402">
    <property type="entry name" value="Adenine nucleotide alpha hydrolases-like"/>
    <property type="match status" value="1"/>
</dbReference>
<dbReference type="RefSeq" id="WP_407642381.1">
    <property type="nucleotide sequence ID" value="NZ_FYEH01000003.1"/>
</dbReference>
<comment type="subcellular location">
    <subcellularLocation>
        <location evidence="6">Cytoplasm</location>
    </subcellularLocation>
</comment>
<keyword evidence="4 6" id="KW-0067">ATP-binding</keyword>
<keyword evidence="9" id="KW-1185">Reference proteome</keyword>
<dbReference type="GO" id="GO:0005737">
    <property type="term" value="C:cytoplasm"/>
    <property type="evidence" value="ECO:0007669"/>
    <property type="project" value="UniProtKB-SubCell"/>
</dbReference>
<evidence type="ECO:0000256" key="1">
    <source>
        <dbReference type="ARBA" id="ARBA00022598"/>
    </source>
</evidence>
<feature type="binding site" evidence="6">
    <location>
        <begin position="51"/>
        <end position="56"/>
    </location>
    <ligand>
        <name>ATP</name>
        <dbReference type="ChEBI" id="CHEBI:30616"/>
    </ligand>
</feature>
<accession>A0A212QT64</accession>
<comment type="catalytic activity">
    <reaction evidence="5 6">
        <text>cytidine(34) in tRNA(Ile2) + L-lysine + ATP = lysidine(34) in tRNA(Ile2) + AMP + diphosphate + H(+)</text>
        <dbReference type="Rhea" id="RHEA:43744"/>
        <dbReference type="Rhea" id="RHEA-COMP:10625"/>
        <dbReference type="Rhea" id="RHEA-COMP:10670"/>
        <dbReference type="ChEBI" id="CHEBI:15378"/>
        <dbReference type="ChEBI" id="CHEBI:30616"/>
        <dbReference type="ChEBI" id="CHEBI:32551"/>
        <dbReference type="ChEBI" id="CHEBI:33019"/>
        <dbReference type="ChEBI" id="CHEBI:82748"/>
        <dbReference type="ChEBI" id="CHEBI:83665"/>
        <dbReference type="ChEBI" id="CHEBI:456215"/>
        <dbReference type="EC" id="6.3.4.19"/>
    </reaction>
</comment>
<dbReference type="AlphaFoldDB" id="A0A212QT64"/>
<reference evidence="8 9" key="1">
    <citation type="submission" date="2017-06" db="EMBL/GenBank/DDBJ databases">
        <authorList>
            <person name="Kim H.J."/>
            <person name="Triplett B.A."/>
        </authorList>
    </citation>
    <scope>NUCLEOTIDE SEQUENCE [LARGE SCALE GENOMIC DNA]</scope>
    <source>
        <strain evidence="8 9">B29T1</strain>
    </source>
</reference>
<evidence type="ECO:0000259" key="7">
    <source>
        <dbReference type="Pfam" id="PF01171"/>
    </source>
</evidence>
<evidence type="ECO:0000256" key="3">
    <source>
        <dbReference type="ARBA" id="ARBA00022741"/>
    </source>
</evidence>
<dbReference type="Proteomes" id="UP000197065">
    <property type="component" value="Unassembled WGS sequence"/>
</dbReference>
<dbReference type="Gene3D" id="3.40.50.620">
    <property type="entry name" value="HUPs"/>
    <property type="match status" value="1"/>
</dbReference>
<proteinExistence type="inferred from homology"/>
<dbReference type="InterPro" id="IPR012094">
    <property type="entry name" value="tRNA_Ile_lys_synt"/>
</dbReference>
<keyword evidence="2 6" id="KW-0819">tRNA processing</keyword>
<comment type="function">
    <text evidence="6">Ligates lysine onto the cytidine present at position 34 of the AUA codon-specific tRNA(Ile) that contains the anticodon CAU, in an ATP-dependent manner. Cytidine is converted to lysidine, thus changing the amino acid specificity of the tRNA from methionine to isoleucine.</text>
</comment>
<dbReference type="Pfam" id="PF01171">
    <property type="entry name" value="ATP_bind_3"/>
    <property type="match status" value="1"/>
</dbReference>
<dbReference type="HAMAP" id="MF_01161">
    <property type="entry name" value="tRNA_Ile_lys_synt"/>
    <property type="match status" value="1"/>
</dbReference>
<dbReference type="GO" id="GO:0006400">
    <property type="term" value="P:tRNA modification"/>
    <property type="evidence" value="ECO:0007669"/>
    <property type="project" value="UniProtKB-UniRule"/>
</dbReference>
<keyword evidence="3 6" id="KW-0547">Nucleotide-binding</keyword>
<dbReference type="PANTHER" id="PTHR43033:SF1">
    <property type="entry name" value="TRNA(ILE)-LYSIDINE SYNTHASE-RELATED"/>
    <property type="match status" value="1"/>
</dbReference>
<dbReference type="EMBL" id="FYEH01000003">
    <property type="protein sequence ID" value="SNB62795.1"/>
    <property type="molecule type" value="Genomic_DNA"/>
</dbReference>
<evidence type="ECO:0000256" key="4">
    <source>
        <dbReference type="ARBA" id="ARBA00022840"/>
    </source>
</evidence>
<dbReference type="CDD" id="cd01992">
    <property type="entry name" value="TilS_N"/>
    <property type="match status" value="1"/>
</dbReference>
<dbReference type="InterPro" id="IPR012795">
    <property type="entry name" value="tRNA_Ile_lys_synt_N"/>
</dbReference>
<evidence type="ECO:0000313" key="9">
    <source>
        <dbReference type="Proteomes" id="UP000197065"/>
    </source>
</evidence>
<evidence type="ECO:0000313" key="8">
    <source>
        <dbReference type="EMBL" id="SNB62795.1"/>
    </source>
</evidence>
<dbReference type="NCBIfam" id="TIGR02432">
    <property type="entry name" value="lysidine_TilS_N"/>
    <property type="match status" value="1"/>
</dbReference>
<name>A0A212QT64_9PROT</name>
<dbReference type="GO" id="GO:0032267">
    <property type="term" value="F:tRNA(Ile)-lysidine synthase activity"/>
    <property type="evidence" value="ECO:0007669"/>
    <property type="project" value="UniProtKB-EC"/>
</dbReference>
<evidence type="ECO:0000256" key="2">
    <source>
        <dbReference type="ARBA" id="ARBA00022694"/>
    </source>
</evidence>
<dbReference type="InterPro" id="IPR011063">
    <property type="entry name" value="TilS/TtcA_N"/>
</dbReference>
<protein>
    <recommendedName>
        <fullName evidence="6">tRNA(Ile)-lysidine synthase</fullName>
        <ecNumber evidence="6">6.3.4.19</ecNumber>
    </recommendedName>
    <alternativeName>
        <fullName evidence="6">tRNA(Ile)-2-lysyl-cytidine synthase</fullName>
    </alternativeName>
    <alternativeName>
        <fullName evidence="6">tRNA(Ile)-lysidine synthetase</fullName>
    </alternativeName>
</protein>
<dbReference type="InterPro" id="IPR014729">
    <property type="entry name" value="Rossmann-like_a/b/a_fold"/>
</dbReference>
<dbReference type="GO" id="GO:0005524">
    <property type="term" value="F:ATP binding"/>
    <property type="evidence" value="ECO:0007669"/>
    <property type="project" value="UniProtKB-UniRule"/>
</dbReference>
<evidence type="ECO:0000256" key="6">
    <source>
        <dbReference type="HAMAP-Rule" id="MF_01161"/>
    </source>
</evidence>
<dbReference type="EC" id="6.3.4.19" evidence="6"/>
<feature type="domain" description="tRNA(Ile)-lysidine/2-thiocytidine synthase N-terminal" evidence="7">
    <location>
        <begin position="46"/>
        <end position="224"/>
    </location>
</feature>
<comment type="similarity">
    <text evidence="6">Belongs to the tRNA(Ile)-lysidine synthase family.</text>
</comment>
<keyword evidence="6" id="KW-0963">Cytoplasm</keyword>
<dbReference type="PANTHER" id="PTHR43033">
    <property type="entry name" value="TRNA(ILE)-LYSIDINE SYNTHASE-RELATED"/>
    <property type="match status" value="1"/>
</dbReference>
<sequence length="452" mass="50071">MQPQLSSRQQLVSASRRNAADAAPIDADTFARLIGGLEPFEKSPRVAAAVSGGADSLCLAVLLAEWVKSQDGSLMAFHVDHRLRPESTGEAAQVADTLKRLEIDCEILTWDEARLGGNLQERAREARYRLLEAACLQHGFMHLALGHQANDQCETVRMRAARGRYFVGLSGMADLRETREIRVIRPLLSLPRARIEATLRRRDLGWLEDPSNRSPRFERNRLRNLSDQAFTGEWPADSQAAQQRRRLESDSAYLLAHHTQFRPEGWAILDWPAFEAAETIIGRYAVGTVLRAIGGKIYLPPHAALDRFMSSISQRGSASLHGTLARVRGDKIIIWREWSRIPTSPLRLEPASQQLWDGRFLLCLDDGHLPCSILPLGAMLATKGAEALRAAMRRRGIAASIANSLPVVMRENGLWGTPTLACAVDGRPMGGLACLWRPRVPLTSGPHHSPLL</sequence>
<keyword evidence="1 6" id="KW-0436">Ligase</keyword>
<organism evidence="8 9">
    <name type="scientific">Arboricoccus pini</name>
    <dbReference type="NCBI Taxonomy" id="1963835"/>
    <lineage>
        <taxon>Bacteria</taxon>
        <taxon>Pseudomonadati</taxon>
        <taxon>Pseudomonadota</taxon>
        <taxon>Alphaproteobacteria</taxon>
        <taxon>Geminicoccales</taxon>
        <taxon>Geminicoccaceae</taxon>
        <taxon>Arboricoccus</taxon>
    </lineage>
</organism>
<comment type="domain">
    <text evidence="6">The N-terminal region contains the highly conserved SGGXDS motif, predicted to be a P-loop motif involved in ATP binding.</text>
</comment>